<feature type="compositionally biased region" description="Basic and acidic residues" evidence="1">
    <location>
        <begin position="15"/>
        <end position="27"/>
    </location>
</feature>
<name>A0A7W7PR34_9ACTN</name>
<dbReference type="RefSeq" id="WP_184821707.1">
    <property type="nucleotide sequence ID" value="NZ_BMTI01000006.1"/>
</dbReference>
<feature type="region of interest" description="Disordered" evidence="1">
    <location>
        <begin position="1"/>
        <end position="27"/>
    </location>
</feature>
<keyword evidence="3" id="KW-1185">Reference proteome</keyword>
<proteinExistence type="predicted"/>
<dbReference type="Proteomes" id="UP000579523">
    <property type="component" value="Unassembled WGS sequence"/>
</dbReference>
<evidence type="ECO:0000313" key="3">
    <source>
        <dbReference type="Proteomes" id="UP000579523"/>
    </source>
</evidence>
<accession>A0A7W7PR34</accession>
<evidence type="ECO:0000313" key="2">
    <source>
        <dbReference type="EMBL" id="MBB4899209.1"/>
    </source>
</evidence>
<sequence length="118" mass="12418">MRQHERSPGCRRPRPRPDPRAHADGRELPGLVLDIDAALVTCRSDEEQAAPACKHGFGCHSLLCFPDNTGAALAALPSAGNAAADHITVLDAALVQVPYAHRHDVLIRADGAGDAKAS</sequence>
<gene>
    <name evidence="2" type="ORF">FHS37_003269</name>
</gene>
<comment type="caution">
    <text evidence="2">The sequence shown here is derived from an EMBL/GenBank/DDBJ whole genome shotgun (WGS) entry which is preliminary data.</text>
</comment>
<organism evidence="2 3">
    <name type="scientific">Streptomyces griseomycini</name>
    <dbReference type="NCBI Taxonomy" id="66895"/>
    <lineage>
        <taxon>Bacteria</taxon>
        <taxon>Bacillati</taxon>
        <taxon>Actinomycetota</taxon>
        <taxon>Actinomycetes</taxon>
        <taxon>Kitasatosporales</taxon>
        <taxon>Streptomycetaceae</taxon>
        <taxon>Streptomyces</taxon>
    </lineage>
</organism>
<evidence type="ECO:0008006" key="4">
    <source>
        <dbReference type="Google" id="ProtNLM"/>
    </source>
</evidence>
<reference evidence="2 3" key="1">
    <citation type="submission" date="2020-08" db="EMBL/GenBank/DDBJ databases">
        <title>Genomic Encyclopedia of Type Strains, Phase III (KMG-III): the genomes of soil and plant-associated and newly described type strains.</title>
        <authorList>
            <person name="Whitman W."/>
        </authorList>
    </citation>
    <scope>NUCLEOTIDE SEQUENCE [LARGE SCALE GENOMIC DNA]</scope>
    <source>
        <strain evidence="2 3">CECT 3273</strain>
    </source>
</reference>
<evidence type="ECO:0000256" key="1">
    <source>
        <dbReference type="SAM" id="MobiDB-lite"/>
    </source>
</evidence>
<protein>
    <recommendedName>
        <fullName evidence="4">Transposase DDE domain-containing protein</fullName>
    </recommendedName>
</protein>
<dbReference type="EMBL" id="JACHJI010000005">
    <property type="protein sequence ID" value="MBB4899209.1"/>
    <property type="molecule type" value="Genomic_DNA"/>
</dbReference>
<dbReference type="AlphaFoldDB" id="A0A7W7PR34"/>